<accession>A0A351TZ74</accession>
<dbReference type="InterPro" id="IPR014729">
    <property type="entry name" value="Rossmann-like_a/b/a_fold"/>
</dbReference>
<keyword evidence="2" id="KW-0067">ATP-binding</keyword>
<dbReference type="GO" id="GO:0005829">
    <property type="term" value="C:cytosol"/>
    <property type="evidence" value="ECO:0007669"/>
    <property type="project" value="TreeGrafter"/>
</dbReference>
<comment type="caution">
    <text evidence="4">The sequence shown here is derived from an EMBL/GenBank/DDBJ whole genome shotgun (WGS) entry which is preliminary data.</text>
</comment>
<keyword evidence="1" id="KW-0547">Nucleotide-binding</keyword>
<evidence type="ECO:0000256" key="1">
    <source>
        <dbReference type="ARBA" id="ARBA00022741"/>
    </source>
</evidence>
<dbReference type="InterPro" id="IPR050795">
    <property type="entry name" value="Asn_Synthetase"/>
</dbReference>
<dbReference type="EMBL" id="JAAYEE010000257">
    <property type="protein sequence ID" value="NLW36502.1"/>
    <property type="molecule type" value="Genomic_DNA"/>
</dbReference>
<dbReference type="GO" id="GO:0006529">
    <property type="term" value="P:asparagine biosynthetic process"/>
    <property type="evidence" value="ECO:0007669"/>
    <property type="project" value="InterPro"/>
</dbReference>
<dbReference type="STRING" id="909663.GCA_000512235_02143"/>
<name>A0A351TZ74_9BACT</name>
<dbReference type="GO" id="GO:0004066">
    <property type="term" value="F:asparagine synthase (glutamine-hydrolyzing) activity"/>
    <property type="evidence" value="ECO:0007669"/>
    <property type="project" value="InterPro"/>
</dbReference>
<evidence type="ECO:0000256" key="2">
    <source>
        <dbReference type="ARBA" id="ARBA00022840"/>
    </source>
</evidence>
<dbReference type="CDD" id="cd01991">
    <property type="entry name" value="Asn_synthase_B_C"/>
    <property type="match status" value="1"/>
</dbReference>
<proteinExistence type="predicted"/>
<reference evidence="4" key="1">
    <citation type="journal article" date="2020" name="Biotechnol. Biofuels">
        <title>New insights from the biogas microbiome by comprehensive genome-resolved metagenomics of nearly 1600 species originating from multiple anaerobic digesters.</title>
        <authorList>
            <person name="Campanaro S."/>
            <person name="Treu L."/>
            <person name="Rodriguez-R L.M."/>
            <person name="Kovalovszki A."/>
            <person name="Ziels R.M."/>
            <person name="Maus I."/>
            <person name="Zhu X."/>
            <person name="Kougias P.G."/>
            <person name="Basile A."/>
            <person name="Luo G."/>
            <person name="Schluter A."/>
            <person name="Konstantinidis K.T."/>
            <person name="Angelidaki I."/>
        </authorList>
    </citation>
    <scope>NUCLEOTIDE SEQUENCE</scope>
    <source>
        <strain evidence="4">AS06rmzACSIP_7</strain>
    </source>
</reference>
<dbReference type="Proteomes" id="UP000777265">
    <property type="component" value="Unassembled WGS sequence"/>
</dbReference>
<sequence>MKSMQGRPIEGGILFSGGLDSAVLTSLRPGATAITVTLESRGEDLEYATCLNKSLNLIHTHRRVTTQEALGAIPEVIRILKSFDPAIPNDLAVYFGLKHAKELGLTHIVTGDGSDEIFAGYSYMETIPDLAAYINKLSRFLEFSSNRIGNFFGITIHQPFLERNFLDWALTIGVDLKIRELDGKVWGKWILRHAFDGFLPSKVVWQAKRPLEEGSGMSSLRQIISSMVSDEEFSEKDKGYPVQFMDKEHFYYYKIFRNVVGEIPPPQGGEKTCPGCGTGIEREKSHCRVCGWVEGIGWPKK</sequence>
<dbReference type="AlphaFoldDB" id="A0A351TZ74"/>
<dbReference type="PANTHER" id="PTHR11772:SF46">
    <property type="entry name" value="ASPARAGINE SYNTHETASE DOMAIN-CONTAINING PROTEIN"/>
    <property type="match status" value="1"/>
</dbReference>
<protein>
    <recommendedName>
        <fullName evidence="3">Asparagine synthetase domain-containing protein</fullName>
    </recommendedName>
</protein>
<dbReference type="Pfam" id="PF00733">
    <property type="entry name" value="Asn_synthase"/>
    <property type="match status" value="2"/>
</dbReference>
<dbReference type="PANTHER" id="PTHR11772">
    <property type="entry name" value="ASPARAGINE SYNTHETASE"/>
    <property type="match status" value="1"/>
</dbReference>
<evidence type="ECO:0000313" key="4">
    <source>
        <dbReference type="EMBL" id="NLW36502.1"/>
    </source>
</evidence>
<evidence type="ECO:0000259" key="3">
    <source>
        <dbReference type="Pfam" id="PF00733"/>
    </source>
</evidence>
<feature type="domain" description="Asparagine synthetase" evidence="3">
    <location>
        <begin position="12"/>
        <end position="125"/>
    </location>
</feature>
<evidence type="ECO:0000313" key="5">
    <source>
        <dbReference type="Proteomes" id="UP000777265"/>
    </source>
</evidence>
<organism evidence="4 5">
    <name type="scientific">Syntrophorhabdus aromaticivorans</name>
    <dbReference type="NCBI Taxonomy" id="328301"/>
    <lineage>
        <taxon>Bacteria</taxon>
        <taxon>Pseudomonadati</taxon>
        <taxon>Thermodesulfobacteriota</taxon>
        <taxon>Syntrophorhabdia</taxon>
        <taxon>Syntrophorhabdales</taxon>
        <taxon>Syntrophorhabdaceae</taxon>
        <taxon>Syntrophorhabdus</taxon>
    </lineage>
</organism>
<dbReference type="SUPFAM" id="SSF52402">
    <property type="entry name" value="Adenine nucleotide alpha hydrolases-like"/>
    <property type="match status" value="1"/>
</dbReference>
<reference evidence="4" key="2">
    <citation type="submission" date="2020-01" db="EMBL/GenBank/DDBJ databases">
        <authorList>
            <person name="Campanaro S."/>
        </authorList>
    </citation>
    <scope>NUCLEOTIDE SEQUENCE</scope>
    <source>
        <strain evidence="4">AS06rmzACSIP_7</strain>
    </source>
</reference>
<feature type="domain" description="Asparagine synthetase" evidence="3">
    <location>
        <begin position="146"/>
        <end position="248"/>
    </location>
</feature>
<dbReference type="GO" id="GO:0005524">
    <property type="term" value="F:ATP binding"/>
    <property type="evidence" value="ECO:0007669"/>
    <property type="project" value="UniProtKB-KW"/>
</dbReference>
<dbReference type="InterPro" id="IPR001962">
    <property type="entry name" value="Asn_synthase"/>
</dbReference>
<dbReference type="Gene3D" id="3.40.50.620">
    <property type="entry name" value="HUPs"/>
    <property type="match status" value="1"/>
</dbReference>
<gene>
    <name evidence="4" type="ORF">GXY80_13660</name>
</gene>